<dbReference type="OrthoDB" id="9151209at2"/>
<keyword evidence="2" id="KW-0472">Membrane</keyword>
<evidence type="ECO:0000256" key="2">
    <source>
        <dbReference type="SAM" id="Phobius"/>
    </source>
</evidence>
<dbReference type="Proteomes" id="UP000305674">
    <property type="component" value="Unassembled WGS sequence"/>
</dbReference>
<evidence type="ECO:0000313" key="4">
    <source>
        <dbReference type="Proteomes" id="UP000305674"/>
    </source>
</evidence>
<proteinExistence type="predicted"/>
<comment type="caution">
    <text evidence="3">The sequence shown here is derived from an EMBL/GenBank/DDBJ whole genome shotgun (WGS) entry which is preliminary data.</text>
</comment>
<name>A0A4U1BK63_9GAMM</name>
<evidence type="ECO:0000313" key="3">
    <source>
        <dbReference type="EMBL" id="TKB51204.1"/>
    </source>
</evidence>
<dbReference type="AlphaFoldDB" id="A0A4U1BK63"/>
<evidence type="ECO:0000256" key="1">
    <source>
        <dbReference type="SAM" id="Coils"/>
    </source>
</evidence>
<dbReference type="RefSeq" id="WP_136850539.1">
    <property type="nucleotide sequence ID" value="NZ_SWCI01000001.1"/>
</dbReference>
<keyword evidence="2" id="KW-1133">Transmembrane helix</keyword>
<dbReference type="EMBL" id="SWCI01000001">
    <property type="protein sequence ID" value="TKB51204.1"/>
    <property type="molecule type" value="Genomic_DNA"/>
</dbReference>
<gene>
    <name evidence="3" type="ORF">FCL40_01205</name>
</gene>
<keyword evidence="2" id="KW-0812">Transmembrane</keyword>
<keyword evidence="1" id="KW-0175">Coiled coil</keyword>
<accession>A0A4U1BK63</accession>
<evidence type="ECO:0008006" key="5">
    <source>
        <dbReference type="Google" id="ProtNLM"/>
    </source>
</evidence>
<sequence>MKQMQLLRTQFEALSGRERGMMFAALQVVILALGLVMVAEPMWMKLKQLQGSAAQIERQLPQFQAQLLDLNDRLTLDVNESNRLKLERLAEEIAQEQAELGERVVGLILPEQMPSVLAQMLGSVSGVELVSLVSNPSEPLATGSALYQHGLTLRLKGEFFGLMKVLAKMESLPQQFYWQKVDYQVESYPIAVMTLDIYTLGTEKELIRVGTRARTDFELFSGR</sequence>
<reference evidence="3 4" key="1">
    <citation type="submission" date="2019-04" db="EMBL/GenBank/DDBJ databases">
        <authorList>
            <person name="Hwang J.C."/>
        </authorList>
    </citation>
    <scope>NUCLEOTIDE SEQUENCE [LARGE SCALE GENOMIC DNA]</scope>
    <source>
        <strain evidence="3 4">IMCC35001</strain>
    </source>
</reference>
<feature type="transmembrane region" description="Helical" evidence="2">
    <location>
        <begin position="20"/>
        <end position="39"/>
    </location>
</feature>
<protein>
    <recommendedName>
        <fullName evidence="5">MSHA biogenesis protein MshJ</fullName>
    </recommendedName>
</protein>
<feature type="coiled-coil region" evidence="1">
    <location>
        <begin position="46"/>
        <end position="99"/>
    </location>
</feature>
<keyword evidence="4" id="KW-1185">Reference proteome</keyword>
<organism evidence="3 4">
    <name type="scientific">Ferrimonas sediminicola</name>
    <dbReference type="NCBI Taxonomy" id="2569538"/>
    <lineage>
        <taxon>Bacteria</taxon>
        <taxon>Pseudomonadati</taxon>
        <taxon>Pseudomonadota</taxon>
        <taxon>Gammaproteobacteria</taxon>
        <taxon>Alteromonadales</taxon>
        <taxon>Ferrimonadaceae</taxon>
        <taxon>Ferrimonas</taxon>
    </lineage>
</organism>